<gene>
    <name evidence="1" type="ORF">LOK49_LG11G02015</name>
</gene>
<dbReference type="Proteomes" id="UP001060215">
    <property type="component" value="Chromosome 12"/>
</dbReference>
<proteinExistence type="predicted"/>
<protein>
    <submittedName>
        <fullName evidence="1">UPF0481 protein</fullName>
    </submittedName>
</protein>
<organism evidence="1 2">
    <name type="scientific">Camellia lanceoleosa</name>
    <dbReference type="NCBI Taxonomy" id="1840588"/>
    <lineage>
        <taxon>Eukaryota</taxon>
        <taxon>Viridiplantae</taxon>
        <taxon>Streptophyta</taxon>
        <taxon>Embryophyta</taxon>
        <taxon>Tracheophyta</taxon>
        <taxon>Spermatophyta</taxon>
        <taxon>Magnoliopsida</taxon>
        <taxon>eudicotyledons</taxon>
        <taxon>Gunneridae</taxon>
        <taxon>Pentapetalae</taxon>
        <taxon>asterids</taxon>
        <taxon>Ericales</taxon>
        <taxon>Theaceae</taxon>
        <taxon>Camellia</taxon>
    </lineage>
</organism>
<keyword evidence="2" id="KW-1185">Reference proteome</keyword>
<comment type="caution">
    <text evidence="1">The sequence shown here is derived from an EMBL/GenBank/DDBJ whole genome shotgun (WGS) entry which is preliminary data.</text>
</comment>
<dbReference type="EMBL" id="CM045769">
    <property type="protein sequence ID" value="KAI7994616.1"/>
    <property type="molecule type" value="Genomic_DNA"/>
</dbReference>
<name>A0ACC0G0N9_9ERIC</name>
<evidence type="ECO:0000313" key="2">
    <source>
        <dbReference type="Proteomes" id="UP001060215"/>
    </source>
</evidence>
<sequence>MEIVGTSRQGTSSRNGDASIDIEGLVKSIREKLDKLSCLSTECCIYKVPNRLRKINEGAYTPLRVSIGPLHHGKEGLEDMEEHKLRYFNDFMQRSGKSLEELVKIMEEMEKEIRDCYAETTNLKSEIFLEIILVDAAFIVELIIKHNFRWIVTQNDRIFGKPLMGDDVRYDLLLLENQLPLFVLQYLFEMSNVNWNINDDETMSDYFIRLSLHWLKREDIIQELPVLKYINPPKVKHFLDLLRSCLIPTKDWQASVPEEKSPSVSQASVLEKKSQASIPKEKSLAKVKQIIDYIKRHLIPRQSLQQSKSKFDIPSATELHEAGVKFKVSSSKNLFDIKFSGNILEIPHTRIIDPTECLLRNIIAYEQCHYNDKFFADYSMIMDYLINTSKDVELLVQAKIIENWLGDNNDVSNLFNGLSKGVNIISDDYYFTELHKELNDFCEIPSHKWKATLRQNYCNTPWRVLSIIVAAILLGLTFMQSLCSLASCHK</sequence>
<evidence type="ECO:0000313" key="1">
    <source>
        <dbReference type="EMBL" id="KAI7994616.1"/>
    </source>
</evidence>
<accession>A0ACC0G0N9</accession>
<reference evidence="1 2" key="1">
    <citation type="journal article" date="2022" name="Plant J.">
        <title>Chromosome-level genome of Camellia lanceoleosa provides a valuable resource for understanding genome evolution and self-incompatibility.</title>
        <authorList>
            <person name="Gong W."/>
            <person name="Xiao S."/>
            <person name="Wang L."/>
            <person name="Liao Z."/>
            <person name="Chang Y."/>
            <person name="Mo W."/>
            <person name="Hu G."/>
            <person name="Li W."/>
            <person name="Zhao G."/>
            <person name="Zhu H."/>
            <person name="Hu X."/>
            <person name="Ji K."/>
            <person name="Xiang X."/>
            <person name="Song Q."/>
            <person name="Yuan D."/>
            <person name="Jin S."/>
            <person name="Zhang L."/>
        </authorList>
    </citation>
    <scope>NUCLEOTIDE SEQUENCE [LARGE SCALE GENOMIC DNA]</scope>
    <source>
        <strain evidence="1">SQ_2022a</strain>
    </source>
</reference>